<dbReference type="PANTHER" id="PTHR42879:SF2">
    <property type="entry name" value="3-OXOACYL-[ACYL-CARRIER-PROTEIN] REDUCTASE FABG"/>
    <property type="match status" value="1"/>
</dbReference>
<dbReference type="InterPro" id="IPR020904">
    <property type="entry name" value="Sc_DH/Rdtase_CS"/>
</dbReference>
<name>A0A4R2GTP1_9HYPH</name>
<organism evidence="2 3">
    <name type="scientific">Camelimonas lactis</name>
    <dbReference type="NCBI Taxonomy" id="659006"/>
    <lineage>
        <taxon>Bacteria</taxon>
        <taxon>Pseudomonadati</taxon>
        <taxon>Pseudomonadota</taxon>
        <taxon>Alphaproteobacteria</taxon>
        <taxon>Hyphomicrobiales</taxon>
        <taxon>Chelatococcaceae</taxon>
        <taxon>Camelimonas</taxon>
    </lineage>
</organism>
<accession>A0A4R2GTP1</accession>
<dbReference type="AlphaFoldDB" id="A0A4R2GTP1"/>
<dbReference type="Pfam" id="PF13561">
    <property type="entry name" value="adh_short_C2"/>
    <property type="match status" value="1"/>
</dbReference>
<dbReference type="PANTHER" id="PTHR42879">
    <property type="entry name" value="3-OXOACYL-(ACYL-CARRIER-PROTEIN) REDUCTASE"/>
    <property type="match status" value="1"/>
</dbReference>
<sequence>MADSILNVGGHTALVTGAGQNVGRQIALHLAAHGARVIVNDYFAERAEEVAREITAAGGEAMAVAADITDRDAVNRMVAEGAAKFGPVSILVNNAGNAGATPTGGARKPFWEADRADWDSFIGVNFYGVLNACAAVIPGMIEKKDGRIVTIISDAGRMGEVRLEVYSGAKAGAAGLTRAMARTLARHNIRANNVAIAAINTPGVAAARAGNPEMAAKMLSHYVIRRMGEPDDIANMVLLLASDASSWVTGQTIPVNGGYSFAL</sequence>
<reference evidence="2 3" key="1">
    <citation type="submission" date="2019-03" db="EMBL/GenBank/DDBJ databases">
        <title>Genomic Encyclopedia of Type Strains, Phase IV (KMG-IV): sequencing the most valuable type-strain genomes for metagenomic binning, comparative biology and taxonomic classification.</title>
        <authorList>
            <person name="Goeker M."/>
        </authorList>
    </citation>
    <scope>NUCLEOTIDE SEQUENCE [LARGE SCALE GENOMIC DNA]</scope>
    <source>
        <strain evidence="2 3">DSM 22958</strain>
    </source>
</reference>
<keyword evidence="3" id="KW-1185">Reference proteome</keyword>
<dbReference type="RefSeq" id="WP_132006820.1">
    <property type="nucleotide sequence ID" value="NZ_JBHUNN010000001.1"/>
</dbReference>
<dbReference type="GO" id="GO:0032787">
    <property type="term" value="P:monocarboxylic acid metabolic process"/>
    <property type="evidence" value="ECO:0007669"/>
    <property type="project" value="UniProtKB-ARBA"/>
</dbReference>
<dbReference type="FunFam" id="3.40.50.720:FF:000084">
    <property type="entry name" value="Short-chain dehydrogenase reductase"/>
    <property type="match status" value="1"/>
</dbReference>
<gene>
    <name evidence="2" type="ORF">EV666_107113</name>
</gene>
<protein>
    <submittedName>
        <fullName evidence="2">3-oxoacyl-[acyl-carrier protein] reductase</fullName>
    </submittedName>
</protein>
<evidence type="ECO:0000313" key="2">
    <source>
        <dbReference type="EMBL" id="TCO13086.1"/>
    </source>
</evidence>
<comment type="caution">
    <text evidence="2">The sequence shown here is derived from an EMBL/GenBank/DDBJ whole genome shotgun (WGS) entry which is preliminary data.</text>
</comment>
<dbReference type="InterPro" id="IPR002347">
    <property type="entry name" value="SDR_fam"/>
</dbReference>
<dbReference type="InterPro" id="IPR036291">
    <property type="entry name" value="NAD(P)-bd_dom_sf"/>
</dbReference>
<dbReference type="PRINTS" id="PR00081">
    <property type="entry name" value="GDHRDH"/>
</dbReference>
<dbReference type="EMBL" id="SLWL01000007">
    <property type="protein sequence ID" value="TCO13086.1"/>
    <property type="molecule type" value="Genomic_DNA"/>
</dbReference>
<comment type="similarity">
    <text evidence="1">Belongs to the short-chain dehydrogenases/reductases (SDR) family.</text>
</comment>
<dbReference type="SUPFAM" id="SSF51735">
    <property type="entry name" value="NAD(P)-binding Rossmann-fold domains"/>
    <property type="match status" value="1"/>
</dbReference>
<dbReference type="OrthoDB" id="9780084at2"/>
<dbReference type="PRINTS" id="PR00080">
    <property type="entry name" value="SDRFAMILY"/>
</dbReference>
<evidence type="ECO:0000313" key="3">
    <source>
        <dbReference type="Proteomes" id="UP000294881"/>
    </source>
</evidence>
<dbReference type="Proteomes" id="UP000294881">
    <property type="component" value="Unassembled WGS sequence"/>
</dbReference>
<proteinExistence type="inferred from homology"/>
<dbReference type="PROSITE" id="PS00061">
    <property type="entry name" value="ADH_SHORT"/>
    <property type="match status" value="1"/>
</dbReference>
<dbReference type="InterPro" id="IPR050259">
    <property type="entry name" value="SDR"/>
</dbReference>
<dbReference type="Gene3D" id="3.40.50.720">
    <property type="entry name" value="NAD(P)-binding Rossmann-like Domain"/>
    <property type="match status" value="1"/>
</dbReference>
<evidence type="ECO:0000256" key="1">
    <source>
        <dbReference type="ARBA" id="ARBA00006484"/>
    </source>
</evidence>